<dbReference type="PANTHER" id="PTHR38471:SF2">
    <property type="entry name" value="FOUR HELIX BUNDLE PROTEIN"/>
    <property type="match status" value="1"/>
</dbReference>
<accession>A0A2J0LML8</accession>
<protein>
    <recommendedName>
        <fullName evidence="3">Four helix bundle protein</fullName>
    </recommendedName>
</protein>
<dbReference type="InterPro" id="IPR036583">
    <property type="entry name" value="23S_rRNA_IVS_sf"/>
</dbReference>
<evidence type="ECO:0000313" key="2">
    <source>
        <dbReference type="Proteomes" id="UP000231267"/>
    </source>
</evidence>
<evidence type="ECO:0000313" key="1">
    <source>
        <dbReference type="EMBL" id="PIW65956.1"/>
    </source>
</evidence>
<dbReference type="SUPFAM" id="SSF158446">
    <property type="entry name" value="IVS-encoded protein-like"/>
    <property type="match status" value="1"/>
</dbReference>
<evidence type="ECO:0008006" key="3">
    <source>
        <dbReference type="Google" id="ProtNLM"/>
    </source>
</evidence>
<dbReference type="NCBIfam" id="TIGR02436">
    <property type="entry name" value="four helix bundle protein"/>
    <property type="match status" value="1"/>
</dbReference>
<dbReference type="EMBL" id="PFGP01000130">
    <property type="protein sequence ID" value="PIW65956.1"/>
    <property type="molecule type" value="Genomic_DNA"/>
</dbReference>
<dbReference type="Gene3D" id="1.20.1440.60">
    <property type="entry name" value="23S rRNA-intervening sequence"/>
    <property type="match status" value="1"/>
</dbReference>
<dbReference type="AlphaFoldDB" id="A0A2J0LML8"/>
<comment type="caution">
    <text evidence="1">The sequence shown here is derived from an EMBL/GenBank/DDBJ whole genome shotgun (WGS) entry which is preliminary data.</text>
</comment>
<dbReference type="InterPro" id="IPR012657">
    <property type="entry name" value="23S_rRNA-intervening_sequence"/>
</dbReference>
<reference evidence="1 2" key="1">
    <citation type="submission" date="2017-09" db="EMBL/GenBank/DDBJ databases">
        <title>Depth-based differentiation of microbial function through sediment-hosted aquifers and enrichment of novel symbionts in the deep terrestrial subsurface.</title>
        <authorList>
            <person name="Probst A.J."/>
            <person name="Ladd B."/>
            <person name="Jarett J.K."/>
            <person name="Geller-Mcgrath D.E."/>
            <person name="Sieber C.M."/>
            <person name="Emerson J.B."/>
            <person name="Anantharaman K."/>
            <person name="Thomas B.C."/>
            <person name="Malmstrom R."/>
            <person name="Stieglmeier M."/>
            <person name="Klingl A."/>
            <person name="Woyke T."/>
            <person name="Ryan C.M."/>
            <person name="Banfield J.F."/>
        </authorList>
    </citation>
    <scope>NUCLEOTIDE SEQUENCE [LARGE SCALE GENOMIC DNA]</scope>
    <source>
        <strain evidence="1">CG12_big_fil_rev_8_21_14_0_65_43_15</strain>
    </source>
</reference>
<dbReference type="PANTHER" id="PTHR38471">
    <property type="entry name" value="FOUR HELIX BUNDLE PROTEIN"/>
    <property type="match status" value="1"/>
</dbReference>
<organism evidence="1 2">
    <name type="scientific">Candidatus Taenaricola geysiri</name>
    <dbReference type="NCBI Taxonomy" id="1974752"/>
    <lineage>
        <taxon>Bacteria</taxon>
        <taxon>Pseudomonadati</taxon>
        <taxon>Candidatus Omnitrophota</taxon>
        <taxon>Candidatus Taenaricola</taxon>
    </lineage>
</organism>
<dbReference type="CDD" id="cd16377">
    <property type="entry name" value="23S_rRNA_IVP_like"/>
    <property type="match status" value="1"/>
</dbReference>
<name>A0A2J0LML8_9BACT</name>
<gene>
    <name evidence="1" type="ORF">COW11_05865</name>
</gene>
<dbReference type="Proteomes" id="UP000231267">
    <property type="component" value="Unassembled WGS sequence"/>
</dbReference>
<sequence>MQDIRGSGYQGSDKAKQEEKPVAGFEKLWVWQKAHQLMQEIHKFCITLPREEKFRIQDQIERSSSSVCDNIAEGYTTYYYNDKIKGFNIARKEAGETQNHIRKLSGKKYLGPKESQMWVKCYEEIIRGINGYMRYVREKKGVER</sequence>
<proteinExistence type="predicted"/>
<dbReference type="Pfam" id="PF05635">
    <property type="entry name" value="23S_rRNA_IVP"/>
    <property type="match status" value="1"/>
</dbReference>